<protein>
    <submittedName>
        <fullName evidence="4">Flavin reductase family protein</fullName>
    </submittedName>
</protein>
<dbReference type="PANTHER" id="PTHR30466">
    <property type="entry name" value="FLAVIN REDUCTASE"/>
    <property type="match status" value="1"/>
</dbReference>
<dbReference type="SMART" id="SM00903">
    <property type="entry name" value="Flavin_Reduct"/>
    <property type="match status" value="1"/>
</dbReference>
<comment type="similarity">
    <text evidence="1">Belongs to the non-flavoprotein flavin reductase family.</text>
</comment>
<dbReference type="GO" id="GO:0010181">
    <property type="term" value="F:FMN binding"/>
    <property type="evidence" value="ECO:0007669"/>
    <property type="project" value="InterPro"/>
</dbReference>
<proteinExistence type="inferred from homology"/>
<name>A0AAW4XJJ7_RHORH</name>
<keyword evidence="2" id="KW-0560">Oxidoreductase</keyword>
<gene>
    <name evidence="4" type="ORF">LQ384_18790</name>
</gene>
<dbReference type="AlphaFoldDB" id="A0AAW4XJJ7"/>
<evidence type="ECO:0000259" key="3">
    <source>
        <dbReference type="SMART" id="SM00903"/>
    </source>
</evidence>
<evidence type="ECO:0000256" key="2">
    <source>
        <dbReference type="ARBA" id="ARBA00023002"/>
    </source>
</evidence>
<sequence>MNSPATQDFTTAFRDVMAGVCTPVTVVTALDGDRPHGTTVSAFASLSMAPPMVLVALDRASDLLTVVRKQRRFGINILGHGQDALALAFARKGTDKFAGIDWSLSSDVPRIQGVPGWVACTVADLVDGGDHVVVLGHVEDADCTDNPPLTYHRRAFGTHSAGQE</sequence>
<evidence type="ECO:0000313" key="5">
    <source>
        <dbReference type="Proteomes" id="UP001198630"/>
    </source>
</evidence>
<comment type="caution">
    <text evidence="4">The sequence shown here is derived from an EMBL/GenBank/DDBJ whole genome shotgun (WGS) entry which is preliminary data.</text>
</comment>
<dbReference type="Pfam" id="PF01613">
    <property type="entry name" value="Flavin_Reduct"/>
    <property type="match status" value="1"/>
</dbReference>
<dbReference type="InterPro" id="IPR002563">
    <property type="entry name" value="Flavin_Rdtase-like_dom"/>
</dbReference>
<dbReference type="InterPro" id="IPR050268">
    <property type="entry name" value="NADH-dep_flavin_reductase"/>
</dbReference>
<evidence type="ECO:0000313" key="4">
    <source>
        <dbReference type="EMBL" id="MCD2113163.1"/>
    </source>
</evidence>
<reference evidence="4" key="1">
    <citation type="submission" date="2021-11" db="EMBL/GenBank/DDBJ databases">
        <title>Development of a sustainable strategy for remediation of hydrocarbon-contaminated territories based on the waste exchange concept.</title>
        <authorList>
            <person name="Elkin A."/>
        </authorList>
    </citation>
    <scope>NUCLEOTIDE SEQUENCE</scope>
    <source>
        <strain evidence="4">IEGM 757</strain>
    </source>
</reference>
<dbReference type="RefSeq" id="WP_120282553.1">
    <property type="nucleotide sequence ID" value="NZ_CP027557.1"/>
</dbReference>
<dbReference type="PANTHER" id="PTHR30466:SF1">
    <property type="entry name" value="FMN REDUCTASE (NADH) RUTF"/>
    <property type="match status" value="1"/>
</dbReference>
<dbReference type="Gene3D" id="2.30.110.10">
    <property type="entry name" value="Electron Transport, Fmn-binding Protein, Chain A"/>
    <property type="match status" value="1"/>
</dbReference>
<organism evidence="4 5">
    <name type="scientific">Rhodococcus rhodochrous</name>
    <dbReference type="NCBI Taxonomy" id="1829"/>
    <lineage>
        <taxon>Bacteria</taxon>
        <taxon>Bacillati</taxon>
        <taxon>Actinomycetota</taxon>
        <taxon>Actinomycetes</taxon>
        <taxon>Mycobacteriales</taxon>
        <taxon>Nocardiaceae</taxon>
        <taxon>Rhodococcus</taxon>
    </lineage>
</organism>
<dbReference type="SUPFAM" id="SSF50475">
    <property type="entry name" value="FMN-binding split barrel"/>
    <property type="match status" value="1"/>
</dbReference>
<dbReference type="InterPro" id="IPR012349">
    <property type="entry name" value="Split_barrel_FMN-bd"/>
</dbReference>
<evidence type="ECO:0000256" key="1">
    <source>
        <dbReference type="ARBA" id="ARBA00008898"/>
    </source>
</evidence>
<dbReference type="Proteomes" id="UP001198630">
    <property type="component" value="Unassembled WGS sequence"/>
</dbReference>
<dbReference type="GO" id="GO:0042602">
    <property type="term" value="F:riboflavin reductase (NADPH) activity"/>
    <property type="evidence" value="ECO:0007669"/>
    <property type="project" value="TreeGrafter"/>
</dbReference>
<accession>A0AAW4XJJ7</accession>
<feature type="domain" description="Flavin reductase like" evidence="3">
    <location>
        <begin position="17"/>
        <end position="158"/>
    </location>
</feature>
<dbReference type="EMBL" id="JAJNCO010000010">
    <property type="protein sequence ID" value="MCD2113163.1"/>
    <property type="molecule type" value="Genomic_DNA"/>
</dbReference>